<dbReference type="Pfam" id="PF07980">
    <property type="entry name" value="SusD_RagB"/>
    <property type="match status" value="1"/>
</dbReference>
<evidence type="ECO:0000259" key="6">
    <source>
        <dbReference type="Pfam" id="PF07980"/>
    </source>
</evidence>
<reference evidence="7 8" key="1">
    <citation type="journal article" date="2019" name="Nat. Microbiol.">
        <title>Mediterranean grassland soil C-N compound turnover is dependent on rainfall and depth, and is mediated by genomically divergent microorganisms.</title>
        <authorList>
            <person name="Diamond S."/>
            <person name="Andeer P.F."/>
            <person name="Li Z."/>
            <person name="Crits-Christoph A."/>
            <person name="Burstein D."/>
            <person name="Anantharaman K."/>
            <person name="Lane K.R."/>
            <person name="Thomas B.C."/>
            <person name="Pan C."/>
            <person name="Northen T.R."/>
            <person name="Banfield J.F."/>
        </authorList>
    </citation>
    <scope>NUCLEOTIDE SEQUENCE [LARGE SCALE GENOMIC DNA]</scope>
    <source>
        <strain evidence="7">NP_4</strain>
    </source>
</reference>
<dbReference type="PROSITE" id="PS51257">
    <property type="entry name" value="PROKAR_LIPOPROTEIN"/>
    <property type="match status" value="1"/>
</dbReference>
<name>A0A537KQZ1_9BACT</name>
<keyword evidence="4" id="KW-0472">Membrane</keyword>
<sequence length="468" mass="50050">MRIHHDSAILHRIARCGGSLLAVGALALAAACDTNVTNPGLVPDDALNKPEAWPAVVIGARRALADALGSASGTGGQALYWGAAVSFEINPAGSTGSFGIPPDVQGGSLGDQTTSADWASSNQARYVAEAAVRRFKRVMPDTLFPKSLLVAQAYLYAGYANRLLGENFCQSVIPVESGDTLTPGYLGSHTLYFLRADTAFTNALAVATASGKTDTATTNLIRAALAGRASVRADLATYGQATWASATTDAGLVPDTVKFLVPYSSQNTDQYNYLYWARAATPYRAHTEWGTFYEGYYRTTKDPRVKWDSTGLKGDAAVARFGGLVPFWPEAKYAATTAPVRMSSGYEMRLIEAEAALVAGDTATARAKMNLRRTALALPGVTFTNPTEAWTALETERGIELWLEARRLGDLRRWIVNGVPGNPPDGLYRANTTDVLHTTPVETMTTPVARSLCFAVGKNERETNPNVP</sequence>
<dbReference type="GO" id="GO:0009279">
    <property type="term" value="C:cell outer membrane"/>
    <property type="evidence" value="ECO:0007669"/>
    <property type="project" value="UniProtKB-SubCell"/>
</dbReference>
<feature type="domain" description="RagB/SusD" evidence="6">
    <location>
        <begin position="347"/>
        <end position="428"/>
    </location>
</feature>
<dbReference type="Proteomes" id="UP000319353">
    <property type="component" value="Unassembled WGS sequence"/>
</dbReference>
<dbReference type="InterPro" id="IPR012944">
    <property type="entry name" value="SusD_RagB_dom"/>
</dbReference>
<organism evidence="7 8">
    <name type="scientific">Candidatus Segetimicrobium genomatis</name>
    <dbReference type="NCBI Taxonomy" id="2569760"/>
    <lineage>
        <taxon>Bacteria</taxon>
        <taxon>Bacillati</taxon>
        <taxon>Candidatus Sysuimicrobiota</taxon>
        <taxon>Candidatus Sysuimicrobiia</taxon>
        <taxon>Candidatus Sysuimicrobiales</taxon>
        <taxon>Candidatus Segetimicrobiaceae</taxon>
        <taxon>Candidatus Segetimicrobium</taxon>
    </lineage>
</organism>
<protein>
    <submittedName>
        <fullName evidence="7">RagB/SusD family nutrient uptake outer membrane protein</fullName>
    </submittedName>
</protein>
<evidence type="ECO:0000256" key="1">
    <source>
        <dbReference type="ARBA" id="ARBA00004442"/>
    </source>
</evidence>
<dbReference type="Gene3D" id="1.25.40.390">
    <property type="match status" value="1"/>
</dbReference>
<dbReference type="SUPFAM" id="SSF48452">
    <property type="entry name" value="TPR-like"/>
    <property type="match status" value="1"/>
</dbReference>
<evidence type="ECO:0000313" key="7">
    <source>
        <dbReference type="EMBL" id="TMI98164.1"/>
    </source>
</evidence>
<keyword evidence="5" id="KW-0998">Cell outer membrane</keyword>
<comment type="subcellular location">
    <subcellularLocation>
        <location evidence="1">Cell outer membrane</location>
    </subcellularLocation>
</comment>
<dbReference type="AlphaFoldDB" id="A0A537KQZ1"/>
<accession>A0A537KQZ1</accession>
<proteinExistence type="inferred from homology"/>
<evidence type="ECO:0000313" key="8">
    <source>
        <dbReference type="Proteomes" id="UP000319353"/>
    </source>
</evidence>
<evidence type="ECO:0000256" key="4">
    <source>
        <dbReference type="ARBA" id="ARBA00023136"/>
    </source>
</evidence>
<evidence type="ECO:0000256" key="5">
    <source>
        <dbReference type="ARBA" id="ARBA00023237"/>
    </source>
</evidence>
<dbReference type="EMBL" id="VBAL01000181">
    <property type="protein sequence ID" value="TMI98164.1"/>
    <property type="molecule type" value="Genomic_DNA"/>
</dbReference>
<gene>
    <name evidence="7" type="ORF">E6H01_12655</name>
</gene>
<keyword evidence="3" id="KW-0732">Signal</keyword>
<dbReference type="InterPro" id="IPR011990">
    <property type="entry name" value="TPR-like_helical_dom_sf"/>
</dbReference>
<comment type="caution">
    <text evidence="7">The sequence shown here is derived from an EMBL/GenBank/DDBJ whole genome shotgun (WGS) entry which is preliminary data.</text>
</comment>
<evidence type="ECO:0000256" key="2">
    <source>
        <dbReference type="ARBA" id="ARBA00006275"/>
    </source>
</evidence>
<comment type="similarity">
    <text evidence="2">Belongs to the SusD family.</text>
</comment>
<evidence type="ECO:0000256" key="3">
    <source>
        <dbReference type="ARBA" id="ARBA00022729"/>
    </source>
</evidence>